<keyword evidence="1" id="KW-0808">Transferase</keyword>
<dbReference type="EMBL" id="BGPR01000018">
    <property type="protein sequence ID" value="GBL79403.1"/>
    <property type="molecule type" value="Genomic_DNA"/>
</dbReference>
<dbReference type="PANTHER" id="PTHR46060:SF3">
    <property type="entry name" value="PROTEIN GVQW3"/>
    <property type="match status" value="1"/>
</dbReference>
<dbReference type="Proteomes" id="UP000499080">
    <property type="component" value="Unassembled WGS sequence"/>
</dbReference>
<comment type="caution">
    <text evidence="1">The sequence shown here is derived from an EMBL/GenBank/DDBJ whole genome shotgun (WGS) entry which is preliminary data.</text>
</comment>
<dbReference type="OrthoDB" id="6433921at2759"/>
<evidence type="ECO:0000313" key="2">
    <source>
        <dbReference type="Proteomes" id="UP000499080"/>
    </source>
</evidence>
<dbReference type="PANTHER" id="PTHR46060">
    <property type="entry name" value="MARINER MOS1 TRANSPOSASE-LIKE PROTEIN"/>
    <property type="match status" value="1"/>
</dbReference>
<keyword evidence="2" id="KW-1185">Reference proteome</keyword>
<gene>
    <name evidence="1" type="primary">SETMAR_95</name>
    <name evidence="1" type="ORF">AVEN_92588_1</name>
</gene>
<dbReference type="GO" id="GO:0003676">
    <property type="term" value="F:nucleic acid binding"/>
    <property type="evidence" value="ECO:0007669"/>
    <property type="project" value="InterPro"/>
</dbReference>
<dbReference type="AlphaFoldDB" id="A0A4Y2AHV8"/>
<reference evidence="1 2" key="1">
    <citation type="journal article" date="2019" name="Sci. Rep.">
        <title>Orb-weaving spider Araneus ventricosus genome elucidates the spidroin gene catalogue.</title>
        <authorList>
            <person name="Kono N."/>
            <person name="Nakamura H."/>
            <person name="Ohtoshi R."/>
            <person name="Moran D.A.P."/>
            <person name="Shinohara A."/>
            <person name="Yoshida Y."/>
            <person name="Fujiwara M."/>
            <person name="Mori M."/>
            <person name="Tomita M."/>
            <person name="Arakawa K."/>
        </authorList>
    </citation>
    <scope>NUCLEOTIDE SEQUENCE [LARGE SCALE GENOMIC DNA]</scope>
</reference>
<protein>
    <submittedName>
        <fullName evidence="1">Histone-lysine N-methyltransferase SETMAR</fullName>
    </submittedName>
</protein>
<dbReference type="GO" id="GO:0032259">
    <property type="term" value="P:methylation"/>
    <property type="evidence" value="ECO:0007669"/>
    <property type="project" value="UniProtKB-KW"/>
</dbReference>
<sequence>MHLRYVNRKKCLQFSDNSRPPVSRTIVQKVRIVQYETLPPPPMSSDLSRTHNYFFKHLDHFVTRTRFTNETAAKNAFEEFLQSRTTNFYVYGINALVSRWETYIASNACLINNYPFPNIHVIYDEGHTVN</sequence>
<accession>A0A4Y2AHV8</accession>
<dbReference type="GO" id="GO:0008168">
    <property type="term" value="F:methyltransferase activity"/>
    <property type="evidence" value="ECO:0007669"/>
    <property type="project" value="UniProtKB-KW"/>
</dbReference>
<evidence type="ECO:0000313" key="1">
    <source>
        <dbReference type="EMBL" id="GBL79403.1"/>
    </source>
</evidence>
<proteinExistence type="predicted"/>
<dbReference type="Gene3D" id="3.30.420.10">
    <property type="entry name" value="Ribonuclease H-like superfamily/Ribonuclease H"/>
    <property type="match status" value="1"/>
</dbReference>
<organism evidence="1 2">
    <name type="scientific">Araneus ventricosus</name>
    <name type="common">Orbweaver spider</name>
    <name type="synonym">Epeira ventricosa</name>
    <dbReference type="NCBI Taxonomy" id="182803"/>
    <lineage>
        <taxon>Eukaryota</taxon>
        <taxon>Metazoa</taxon>
        <taxon>Ecdysozoa</taxon>
        <taxon>Arthropoda</taxon>
        <taxon>Chelicerata</taxon>
        <taxon>Arachnida</taxon>
        <taxon>Araneae</taxon>
        <taxon>Araneomorphae</taxon>
        <taxon>Entelegynae</taxon>
        <taxon>Araneoidea</taxon>
        <taxon>Araneidae</taxon>
        <taxon>Araneus</taxon>
    </lineage>
</organism>
<dbReference type="InterPro" id="IPR052709">
    <property type="entry name" value="Transposase-MT_Hybrid"/>
</dbReference>
<keyword evidence="1" id="KW-0489">Methyltransferase</keyword>
<name>A0A4Y2AHV8_ARAVE</name>
<dbReference type="InterPro" id="IPR036397">
    <property type="entry name" value="RNaseH_sf"/>
</dbReference>